<sequence length="215" mass="24616">MQPGIGGEVIPHQDSAFLFTDPMRLVCFWIALEDATLENGCLWFIPGSYKLGERRMVRNHKKEPGQSGIVFRGEKNSKHNDDDFVDGPVKKGHFFVACTMVLIREKVVHRSERNTSPDSHHIYTFHMFDQKDTHYSEENCTPHLVCRSPHEISEQCLNLSSELNDAHGHFHCGNSQRCPERSVLQSFLSNRQTSNLHSGSEADLFYLEMVDVSRL</sequence>
<keyword evidence="6" id="KW-1185">Reference proteome</keyword>
<comment type="caution">
    <text evidence="5">The sequence shown here is derived from an EMBL/GenBank/DDBJ whole genome shotgun (WGS) entry which is preliminary data.</text>
</comment>
<protein>
    <submittedName>
        <fullName evidence="5">Uncharacterized protein</fullName>
    </submittedName>
</protein>
<name>A0A9D4J796_DREPO</name>
<keyword evidence="3" id="KW-0408">Iron</keyword>
<evidence type="ECO:0000256" key="3">
    <source>
        <dbReference type="ARBA" id="ARBA00023004"/>
    </source>
</evidence>
<gene>
    <name evidence="5" type="ORF">DPMN_154755</name>
</gene>
<dbReference type="Pfam" id="PF05721">
    <property type="entry name" value="PhyH"/>
    <property type="match status" value="1"/>
</dbReference>
<evidence type="ECO:0000313" key="5">
    <source>
        <dbReference type="EMBL" id="KAH3801110.1"/>
    </source>
</evidence>
<dbReference type="AlphaFoldDB" id="A0A9D4J796"/>
<dbReference type="PANTHER" id="PTHR20883:SF15">
    <property type="entry name" value="PHYTANOYL-COA DIOXYGENASE DOMAIN-CONTAINING PROTEIN 1"/>
    <property type="match status" value="1"/>
</dbReference>
<dbReference type="EMBL" id="JAIWYP010000007">
    <property type="protein sequence ID" value="KAH3801110.1"/>
    <property type="molecule type" value="Genomic_DNA"/>
</dbReference>
<keyword evidence="2" id="KW-0479">Metal-binding</keyword>
<evidence type="ECO:0000256" key="2">
    <source>
        <dbReference type="ARBA" id="ARBA00022723"/>
    </source>
</evidence>
<accession>A0A9D4J796</accession>
<dbReference type="SUPFAM" id="SSF51197">
    <property type="entry name" value="Clavaminate synthase-like"/>
    <property type="match status" value="1"/>
</dbReference>
<dbReference type="PANTHER" id="PTHR20883">
    <property type="entry name" value="PHYTANOYL-COA DIOXYGENASE DOMAIN CONTAINING 1"/>
    <property type="match status" value="1"/>
</dbReference>
<dbReference type="Gene3D" id="2.60.120.620">
    <property type="entry name" value="q2cbj1_9rhob like domain"/>
    <property type="match status" value="1"/>
</dbReference>
<dbReference type="Proteomes" id="UP000828390">
    <property type="component" value="Unassembled WGS sequence"/>
</dbReference>
<reference evidence="5" key="1">
    <citation type="journal article" date="2019" name="bioRxiv">
        <title>The Genome of the Zebra Mussel, Dreissena polymorpha: A Resource for Invasive Species Research.</title>
        <authorList>
            <person name="McCartney M.A."/>
            <person name="Auch B."/>
            <person name="Kono T."/>
            <person name="Mallez S."/>
            <person name="Zhang Y."/>
            <person name="Obille A."/>
            <person name="Becker A."/>
            <person name="Abrahante J.E."/>
            <person name="Garbe J."/>
            <person name="Badalamenti J.P."/>
            <person name="Herman A."/>
            <person name="Mangelson H."/>
            <person name="Liachko I."/>
            <person name="Sullivan S."/>
            <person name="Sone E.D."/>
            <person name="Koren S."/>
            <person name="Silverstein K.A.T."/>
            <person name="Beckman K.B."/>
            <person name="Gohl D.M."/>
        </authorList>
    </citation>
    <scope>NUCLEOTIDE SEQUENCE</scope>
    <source>
        <strain evidence="5">Duluth1</strain>
        <tissue evidence="5">Whole animal</tissue>
    </source>
</reference>
<dbReference type="InterPro" id="IPR008775">
    <property type="entry name" value="Phytyl_CoA_dOase-like"/>
</dbReference>
<evidence type="ECO:0000313" key="6">
    <source>
        <dbReference type="Proteomes" id="UP000828390"/>
    </source>
</evidence>
<reference evidence="5" key="2">
    <citation type="submission" date="2020-11" db="EMBL/GenBank/DDBJ databases">
        <authorList>
            <person name="McCartney M.A."/>
            <person name="Auch B."/>
            <person name="Kono T."/>
            <person name="Mallez S."/>
            <person name="Becker A."/>
            <person name="Gohl D.M."/>
            <person name="Silverstein K.A.T."/>
            <person name="Koren S."/>
            <person name="Bechman K.B."/>
            <person name="Herman A."/>
            <person name="Abrahante J.E."/>
            <person name="Garbe J."/>
        </authorList>
    </citation>
    <scope>NUCLEOTIDE SEQUENCE</scope>
    <source>
        <strain evidence="5">Duluth1</strain>
        <tissue evidence="5">Whole animal</tissue>
    </source>
</reference>
<organism evidence="5 6">
    <name type="scientific">Dreissena polymorpha</name>
    <name type="common">Zebra mussel</name>
    <name type="synonym">Mytilus polymorpha</name>
    <dbReference type="NCBI Taxonomy" id="45954"/>
    <lineage>
        <taxon>Eukaryota</taxon>
        <taxon>Metazoa</taxon>
        <taxon>Spiralia</taxon>
        <taxon>Lophotrochozoa</taxon>
        <taxon>Mollusca</taxon>
        <taxon>Bivalvia</taxon>
        <taxon>Autobranchia</taxon>
        <taxon>Heteroconchia</taxon>
        <taxon>Euheterodonta</taxon>
        <taxon>Imparidentia</taxon>
        <taxon>Neoheterodontei</taxon>
        <taxon>Myida</taxon>
        <taxon>Dreissenoidea</taxon>
        <taxon>Dreissenidae</taxon>
        <taxon>Dreissena</taxon>
    </lineage>
</organism>
<comment type="cofactor">
    <cofactor evidence="1">
        <name>Fe cation</name>
        <dbReference type="ChEBI" id="CHEBI:24875"/>
    </cofactor>
</comment>
<proteinExistence type="inferred from homology"/>
<evidence type="ECO:0000256" key="4">
    <source>
        <dbReference type="ARBA" id="ARBA00038356"/>
    </source>
</evidence>
<dbReference type="GO" id="GO:0046872">
    <property type="term" value="F:metal ion binding"/>
    <property type="evidence" value="ECO:0007669"/>
    <property type="project" value="UniProtKB-KW"/>
</dbReference>
<comment type="similarity">
    <text evidence="4">Belongs to the PhyH family. PHYHD1 subfamily.</text>
</comment>
<evidence type="ECO:0000256" key="1">
    <source>
        <dbReference type="ARBA" id="ARBA00001962"/>
    </source>
</evidence>